<keyword evidence="1" id="KW-0812">Transmembrane</keyword>
<evidence type="ECO:0000256" key="1">
    <source>
        <dbReference type="SAM" id="Phobius"/>
    </source>
</evidence>
<dbReference type="RefSeq" id="WP_050152378.1">
    <property type="nucleotide sequence ID" value="NZ_CP104006.1"/>
</dbReference>
<organism evidence="2 3">
    <name type="scientific">Yersinia alsatica</name>
    <dbReference type="NCBI Taxonomy" id="2890317"/>
    <lineage>
        <taxon>Bacteria</taxon>
        <taxon>Pseudomonadati</taxon>
        <taxon>Pseudomonadota</taxon>
        <taxon>Gammaproteobacteria</taxon>
        <taxon>Enterobacterales</taxon>
        <taxon>Yersiniaceae</taxon>
        <taxon>Yersinia</taxon>
    </lineage>
</organism>
<protein>
    <recommendedName>
        <fullName evidence="4">Secretion system effector protein SseF</fullName>
    </recommendedName>
</protein>
<feature type="transmembrane region" description="Helical" evidence="1">
    <location>
        <begin position="172"/>
        <end position="192"/>
    </location>
</feature>
<evidence type="ECO:0000313" key="3">
    <source>
        <dbReference type="Proteomes" id="UP001057860"/>
    </source>
</evidence>
<feature type="transmembrane region" description="Helical" evidence="1">
    <location>
        <begin position="204"/>
        <end position="224"/>
    </location>
</feature>
<gene>
    <name evidence="2" type="ORF">N0H69_01585</name>
</gene>
<keyword evidence="1" id="KW-0472">Membrane</keyword>
<evidence type="ECO:0008006" key="4">
    <source>
        <dbReference type="Google" id="ProtNLM"/>
    </source>
</evidence>
<sequence length="277" mass="30487">MSLIAECQTSPPECSPYIIEPAQIVKSEKPILWPPESITKDIEDIQVAVNKLCDDQDNELDELHHVRVKLAKKQFFINIVELTVSLASFAVSVGISICSGGATTPIAVITGLNLMLSVSNLACAYHNWNCVSKNKDELIMGSDAMQQAVYTLARYYQASPESAKKIARFTSYFVRVGMVVSLGTLGVIIHPTVYNSLCVLAKNYAPIFSSMLSVITSGALGIWINNHNDEKEVAEEKLTTNEKGIIKELAKFDIICDLLTKWNNSTISPEEESLKLS</sequence>
<dbReference type="Proteomes" id="UP001057860">
    <property type="component" value="Chromosome"/>
</dbReference>
<feature type="transmembrane region" description="Helical" evidence="1">
    <location>
        <begin position="75"/>
        <end position="97"/>
    </location>
</feature>
<proteinExistence type="predicted"/>
<reference evidence="2" key="1">
    <citation type="submission" date="2022-08" db="EMBL/GenBank/DDBJ databases">
        <authorList>
            <person name="Bogun A."/>
            <person name="Kislichkina A."/>
            <person name="Solomentsev V."/>
            <person name="Skryabin Y."/>
            <person name="Sizova A."/>
            <person name="Platonov M."/>
            <person name="Dentovskaya S."/>
        </authorList>
    </citation>
    <scope>NUCLEOTIDE SEQUENCE</scope>
    <source>
        <strain evidence="2">SCPM-O-B-7604</strain>
    </source>
</reference>
<keyword evidence="3" id="KW-1185">Reference proteome</keyword>
<accession>A0ABY5UQ15</accession>
<dbReference type="EMBL" id="CP104006">
    <property type="protein sequence ID" value="UWM45578.1"/>
    <property type="molecule type" value="Genomic_DNA"/>
</dbReference>
<keyword evidence="1" id="KW-1133">Transmembrane helix</keyword>
<feature type="transmembrane region" description="Helical" evidence="1">
    <location>
        <begin position="103"/>
        <end position="125"/>
    </location>
</feature>
<dbReference type="GeneID" id="75138650"/>
<name>A0ABY5UQ15_9GAMM</name>
<evidence type="ECO:0000313" key="2">
    <source>
        <dbReference type="EMBL" id="UWM45578.1"/>
    </source>
</evidence>